<keyword evidence="1" id="KW-1133">Transmembrane helix</keyword>
<dbReference type="EMBL" id="WNTK01000002">
    <property type="protein sequence ID" value="KAG9488723.1"/>
    <property type="molecule type" value="Genomic_DNA"/>
</dbReference>
<keyword evidence="3" id="KW-1185">Reference proteome</keyword>
<proteinExistence type="predicted"/>
<name>A0A8J6FIK7_ELECQ</name>
<keyword evidence="1" id="KW-0812">Transmembrane</keyword>
<protein>
    <submittedName>
        <fullName evidence="2">Uncharacterized protein</fullName>
    </submittedName>
</protein>
<evidence type="ECO:0000313" key="3">
    <source>
        <dbReference type="Proteomes" id="UP000770717"/>
    </source>
</evidence>
<feature type="transmembrane region" description="Helical" evidence="1">
    <location>
        <begin position="120"/>
        <end position="142"/>
    </location>
</feature>
<sequence length="144" mass="16228">MSIVQQRQTFLAAIITFGASIMTEGNRLSLVRVCPDYRPLLPPFLFFLHSPETLPLTFMVEQHSSNLTISFHTFTKTSLSLLGQVKERSSLPNKSSIVLPGGFEPKDFLRSENFLPRGTFMFGLLCTEMLTLNTVLFGCCLYKN</sequence>
<reference evidence="2" key="1">
    <citation type="thesis" date="2020" institute="ProQuest LLC" country="789 East Eisenhower Parkway, Ann Arbor, MI, USA">
        <title>Comparative Genomics and Chromosome Evolution.</title>
        <authorList>
            <person name="Mudd A.B."/>
        </authorList>
    </citation>
    <scope>NUCLEOTIDE SEQUENCE</scope>
    <source>
        <strain evidence="2">HN-11 Male</strain>
        <tissue evidence="2">Kidney and liver</tissue>
    </source>
</reference>
<dbReference type="AlphaFoldDB" id="A0A8J6FIK7"/>
<keyword evidence="1" id="KW-0472">Membrane</keyword>
<gene>
    <name evidence="2" type="ORF">GDO78_004972</name>
</gene>
<evidence type="ECO:0000313" key="2">
    <source>
        <dbReference type="EMBL" id="KAG9488723.1"/>
    </source>
</evidence>
<comment type="caution">
    <text evidence="2">The sequence shown here is derived from an EMBL/GenBank/DDBJ whole genome shotgun (WGS) entry which is preliminary data.</text>
</comment>
<accession>A0A8J6FIK7</accession>
<evidence type="ECO:0000256" key="1">
    <source>
        <dbReference type="SAM" id="Phobius"/>
    </source>
</evidence>
<dbReference type="Proteomes" id="UP000770717">
    <property type="component" value="Unassembled WGS sequence"/>
</dbReference>
<organism evidence="2 3">
    <name type="scientific">Eleutherodactylus coqui</name>
    <name type="common">Puerto Rican coqui</name>
    <dbReference type="NCBI Taxonomy" id="57060"/>
    <lineage>
        <taxon>Eukaryota</taxon>
        <taxon>Metazoa</taxon>
        <taxon>Chordata</taxon>
        <taxon>Craniata</taxon>
        <taxon>Vertebrata</taxon>
        <taxon>Euteleostomi</taxon>
        <taxon>Amphibia</taxon>
        <taxon>Batrachia</taxon>
        <taxon>Anura</taxon>
        <taxon>Neobatrachia</taxon>
        <taxon>Hyloidea</taxon>
        <taxon>Eleutherodactylidae</taxon>
        <taxon>Eleutherodactylinae</taxon>
        <taxon>Eleutherodactylus</taxon>
        <taxon>Eleutherodactylus</taxon>
    </lineage>
</organism>